<keyword evidence="5" id="KW-0472">Membrane</keyword>
<name>A0A2H0BHG0_9BACT</name>
<evidence type="ECO:0000256" key="2">
    <source>
        <dbReference type="ARBA" id="ARBA00022481"/>
    </source>
</evidence>
<reference evidence="6 7" key="1">
    <citation type="submission" date="2017-09" db="EMBL/GenBank/DDBJ databases">
        <title>Depth-based differentiation of microbial function through sediment-hosted aquifers and enrichment of novel symbionts in the deep terrestrial subsurface.</title>
        <authorList>
            <person name="Probst A.J."/>
            <person name="Ladd B."/>
            <person name="Jarett J.K."/>
            <person name="Geller-Mcgrath D.E."/>
            <person name="Sieber C.M."/>
            <person name="Emerson J.B."/>
            <person name="Anantharaman K."/>
            <person name="Thomas B.C."/>
            <person name="Malmstrom R."/>
            <person name="Stieglmeier M."/>
            <person name="Klingl A."/>
            <person name="Woyke T."/>
            <person name="Ryan C.M."/>
            <person name="Banfield J.F."/>
        </authorList>
    </citation>
    <scope>NUCLEOTIDE SEQUENCE [LARGE SCALE GENOMIC DNA]</scope>
    <source>
        <strain evidence="6">CG22_combo_CG10-13_8_21_14_all_45_10</strain>
    </source>
</reference>
<accession>A0A2H0BHG0</accession>
<evidence type="ECO:0000313" key="7">
    <source>
        <dbReference type="Proteomes" id="UP000230759"/>
    </source>
</evidence>
<gene>
    <name evidence="6" type="ORF">COX04_01310</name>
</gene>
<dbReference type="GO" id="GO:0015628">
    <property type="term" value="P:protein secretion by the type II secretion system"/>
    <property type="evidence" value="ECO:0007669"/>
    <property type="project" value="InterPro"/>
</dbReference>
<evidence type="ECO:0000256" key="5">
    <source>
        <dbReference type="ARBA" id="ARBA00023136"/>
    </source>
</evidence>
<dbReference type="GO" id="GO:0016020">
    <property type="term" value="C:membrane"/>
    <property type="evidence" value="ECO:0007669"/>
    <property type="project" value="UniProtKB-SubCell"/>
</dbReference>
<comment type="caution">
    <text evidence="6">The sequence shown here is derived from an EMBL/GenBank/DDBJ whole genome shotgun (WGS) entry which is preliminary data.</text>
</comment>
<keyword evidence="2" id="KW-0488">Methylation</keyword>
<evidence type="ECO:0000256" key="1">
    <source>
        <dbReference type="ARBA" id="ARBA00004167"/>
    </source>
</evidence>
<comment type="subcellular location">
    <subcellularLocation>
        <location evidence="1">Membrane</location>
        <topology evidence="1">Single-pass membrane protein</topology>
    </subcellularLocation>
</comment>
<dbReference type="InterPro" id="IPR000983">
    <property type="entry name" value="Bac_GSPG_pilin"/>
</dbReference>
<dbReference type="PRINTS" id="PR00813">
    <property type="entry name" value="BCTERIALGSPG"/>
</dbReference>
<protein>
    <submittedName>
        <fullName evidence="6">Uncharacterized protein</fullName>
    </submittedName>
</protein>
<dbReference type="AlphaFoldDB" id="A0A2H0BHG0"/>
<dbReference type="Gene3D" id="3.30.700.10">
    <property type="entry name" value="Glycoprotein, Type 4 Pilin"/>
    <property type="match status" value="1"/>
</dbReference>
<proteinExistence type="predicted"/>
<dbReference type="Proteomes" id="UP000230759">
    <property type="component" value="Unassembled WGS sequence"/>
</dbReference>
<keyword evidence="4" id="KW-1133">Transmembrane helix</keyword>
<dbReference type="EMBL" id="PCSV01000034">
    <property type="protein sequence ID" value="PIP57097.1"/>
    <property type="molecule type" value="Genomic_DNA"/>
</dbReference>
<dbReference type="PANTHER" id="PTHR30093:SF44">
    <property type="entry name" value="TYPE II SECRETION SYSTEM CORE PROTEIN G"/>
    <property type="match status" value="1"/>
</dbReference>
<dbReference type="NCBIfam" id="TIGR02532">
    <property type="entry name" value="IV_pilin_GFxxxE"/>
    <property type="match status" value="1"/>
</dbReference>
<dbReference type="PANTHER" id="PTHR30093">
    <property type="entry name" value="GENERAL SECRETION PATHWAY PROTEIN G"/>
    <property type="match status" value="1"/>
</dbReference>
<dbReference type="InterPro" id="IPR012902">
    <property type="entry name" value="N_methyl_site"/>
</dbReference>
<evidence type="ECO:0000256" key="4">
    <source>
        <dbReference type="ARBA" id="ARBA00022989"/>
    </source>
</evidence>
<dbReference type="Pfam" id="PF07963">
    <property type="entry name" value="N_methyl"/>
    <property type="match status" value="1"/>
</dbReference>
<sequence length="138" mass="15454">MRKAFTLIELLVVIALIGILSTLVIANLNSARERSRDAQRKSDLRNIQTALRLYYNDTGSYPITSAFPTGGNPWTVGMTTYMSTFPKDPLSPTQDYRYVQTDSDTYTLDACLENKSDDKCVTDASFCPTSECKYTVKP</sequence>
<evidence type="ECO:0000256" key="3">
    <source>
        <dbReference type="ARBA" id="ARBA00022692"/>
    </source>
</evidence>
<dbReference type="GO" id="GO:0015627">
    <property type="term" value="C:type II protein secretion system complex"/>
    <property type="evidence" value="ECO:0007669"/>
    <property type="project" value="InterPro"/>
</dbReference>
<keyword evidence="3" id="KW-0812">Transmembrane</keyword>
<evidence type="ECO:0000313" key="6">
    <source>
        <dbReference type="EMBL" id="PIP57097.1"/>
    </source>
</evidence>
<dbReference type="SUPFAM" id="SSF54523">
    <property type="entry name" value="Pili subunits"/>
    <property type="match status" value="1"/>
</dbReference>
<organism evidence="6 7">
    <name type="scientific">Candidatus Woesebacteria bacterium CG22_combo_CG10-13_8_21_14_all_45_10</name>
    <dbReference type="NCBI Taxonomy" id="1975060"/>
    <lineage>
        <taxon>Bacteria</taxon>
        <taxon>Candidatus Woeseibacteriota</taxon>
    </lineage>
</organism>
<dbReference type="InterPro" id="IPR045584">
    <property type="entry name" value="Pilin-like"/>
</dbReference>